<evidence type="ECO:0008006" key="2">
    <source>
        <dbReference type="Google" id="ProtNLM"/>
    </source>
</evidence>
<comment type="caution">
    <text evidence="1">The sequence shown here is derived from an EMBL/GenBank/DDBJ whole genome shotgun (WGS) entry which is preliminary data.</text>
</comment>
<dbReference type="InterPro" id="IPR011604">
    <property type="entry name" value="PDDEXK-like_dom_sf"/>
</dbReference>
<proteinExistence type="predicted"/>
<sequence length="231" mass="26369">MVNTIQEPQSDVLRVTELINPPICKKLALENWETITADASEFLWSLLGTGIHSVLAKDETGVLIEKRITVEIIGAEHLLLSGQVDRFIEKTQTIADYKSTSVWSYLFGTKPEWEAQLNLYKYLLETTGRTVKKLTINMILRDWQMSKSVQADYPKIPFAVIDIPVWSADKINSYIKERVAVHQADPLPCSPDERWQRKSTFAVMKEGRKSAVRVKDTQKEAQVYLDTEVKA</sequence>
<dbReference type="Gene3D" id="3.90.320.10">
    <property type="match status" value="1"/>
</dbReference>
<gene>
    <name evidence="1" type="ORF">LCGC14_2625980</name>
</gene>
<organism evidence="1">
    <name type="scientific">marine sediment metagenome</name>
    <dbReference type="NCBI Taxonomy" id="412755"/>
    <lineage>
        <taxon>unclassified sequences</taxon>
        <taxon>metagenomes</taxon>
        <taxon>ecological metagenomes</taxon>
    </lineage>
</organism>
<dbReference type="AlphaFoldDB" id="A0A0F9CCQ5"/>
<accession>A0A0F9CCQ5</accession>
<feature type="non-terminal residue" evidence="1">
    <location>
        <position position="231"/>
    </location>
</feature>
<protein>
    <recommendedName>
        <fullName evidence="2">PD-(D/E)XK endonuclease-like domain-containing protein</fullName>
    </recommendedName>
</protein>
<evidence type="ECO:0000313" key="1">
    <source>
        <dbReference type="EMBL" id="KKL03456.1"/>
    </source>
</evidence>
<reference evidence="1" key="1">
    <citation type="journal article" date="2015" name="Nature">
        <title>Complex archaea that bridge the gap between prokaryotes and eukaryotes.</title>
        <authorList>
            <person name="Spang A."/>
            <person name="Saw J.H."/>
            <person name="Jorgensen S.L."/>
            <person name="Zaremba-Niedzwiedzka K."/>
            <person name="Martijn J."/>
            <person name="Lind A.E."/>
            <person name="van Eijk R."/>
            <person name="Schleper C."/>
            <person name="Guy L."/>
            <person name="Ettema T.J."/>
        </authorList>
    </citation>
    <scope>NUCLEOTIDE SEQUENCE</scope>
</reference>
<name>A0A0F9CCQ5_9ZZZZ</name>
<dbReference type="EMBL" id="LAZR01044923">
    <property type="protein sequence ID" value="KKL03456.1"/>
    <property type="molecule type" value="Genomic_DNA"/>
</dbReference>